<dbReference type="InterPro" id="IPR027417">
    <property type="entry name" value="P-loop_NTPase"/>
</dbReference>
<evidence type="ECO:0000256" key="1">
    <source>
        <dbReference type="ARBA" id="ARBA00022490"/>
    </source>
</evidence>
<dbReference type="PANTHER" id="PTHR42848:SF1">
    <property type="entry name" value="HOLLIDAY JUNCTION BRANCH MIGRATION COMPLEX SUBUNIT RUVB"/>
    <property type="match status" value="1"/>
</dbReference>
<dbReference type="GO" id="GO:0006281">
    <property type="term" value="P:DNA repair"/>
    <property type="evidence" value="ECO:0007669"/>
    <property type="project" value="UniProtKB-UniRule"/>
</dbReference>
<feature type="binding site" evidence="9">
    <location>
        <position position="174"/>
    </location>
    <ligand>
        <name>ATP</name>
        <dbReference type="ChEBI" id="CHEBI:30616"/>
    </ligand>
</feature>
<comment type="subunit">
    <text evidence="9">Homohexamer. Forms an RuvA(8)-RuvB(12)-Holliday junction (HJ) complex. HJ DNA is sandwiched between 2 RuvA tetramers; dsDNA enters through RuvA and exits via RuvB. An RuvB hexamer assembles on each DNA strand where it exits the tetramer. Each RuvB hexamer is contacted by two RuvA subunits (via domain III) on 2 adjacent RuvB subunits; this complex drives branch migration. In the full resolvosome a probable DNA-RuvA(4)-RuvB(12)-RuvC(2) complex forms which resolves the HJ.</text>
</comment>
<dbReference type="FunFam" id="1.10.8.60:FF:000023">
    <property type="entry name" value="Holliday junction ATP-dependent DNA helicase RuvB"/>
    <property type="match status" value="1"/>
</dbReference>
<comment type="caution">
    <text evidence="11">The sequence shown here is derived from an EMBL/GenBank/DDBJ whole genome shotgun (WGS) entry which is preliminary data.</text>
</comment>
<keyword evidence="12" id="KW-1185">Reference proteome</keyword>
<keyword evidence="11" id="KW-0347">Helicase</keyword>
<dbReference type="FunFam" id="1.10.10.10:FF:000086">
    <property type="entry name" value="Holliday junction ATP-dependent DNA helicase RuvB"/>
    <property type="match status" value="1"/>
</dbReference>
<dbReference type="GO" id="GO:0009378">
    <property type="term" value="F:four-way junction helicase activity"/>
    <property type="evidence" value="ECO:0007669"/>
    <property type="project" value="InterPro"/>
</dbReference>
<dbReference type="EC" id="3.6.4.-" evidence="9"/>
<comment type="caution">
    <text evidence="9">Lacks conserved residue(s) required for the propagation of feature annotation.</text>
</comment>
<dbReference type="InterPro" id="IPR041445">
    <property type="entry name" value="AAA_lid_4"/>
</dbReference>
<evidence type="ECO:0000256" key="8">
    <source>
        <dbReference type="ARBA" id="ARBA00023204"/>
    </source>
</evidence>
<evidence type="ECO:0000259" key="10">
    <source>
        <dbReference type="SMART" id="SM00382"/>
    </source>
</evidence>
<feature type="binding site" evidence="9">
    <location>
        <position position="68"/>
    </location>
    <ligand>
        <name>ATP</name>
        <dbReference type="ChEBI" id="CHEBI:30616"/>
    </ligand>
</feature>
<evidence type="ECO:0000256" key="6">
    <source>
        <dbReference type="ARBA" id="ARBA00023125"/>
    </source>
</evidence>
<dbReference type="InterPro" id="IPR004605">
    <property type="entry name" value="DNA_helicase_Holl-junc_RuvB"/>
</dbReference>
<sequence length="334" mass="36972">MIEADRLIEPEVQGNEDVVDRAIRPKLLSDYTGQPHVKKQMEIFIEAARTREEALDHLLIFGPPGLGKTTLANIVANELKVNIKTTSGPVLEKAGDLAALLTNLEEGDVLFIDEIHRLSPQVEEILYPAMEDYQLDIMIGEGPAARSIKLDLPPFTLIGATTRAGSLTSPLRDRFGIVQRLEFYSVADLSTIISRSAYYLDLTISPEGADEVAKRSRGTPRIANRLLRRVRDFAQVKGDGKVSAEIAQQALEMVDVDKCGFDYMDRKYLLAIIEKFTGGPVGLDNLAAAIGEERETIEDVIEPFLIQQGFIQRTPRGRIASNAAYLHFNLTPQA</sequence>
<evidence type="ECO:0000256" key="9">
    <source>
        <dbReference type="HAMAP-Rule" id="MF_00016"/>
    </source>
</evidence>
<evidence type="ECO:0000256" key="2">
    <source>
        <dbReference type="ARBA" id="ARBA00022741"/>
    </source>
</evidence>
<dbReference type="GO" id="GO:0005524">
    <property type="term" value="F:ATP binding"/>
    <property type="evidence" value="ECO:0007669"/>
    <property type="project" value="UniProtKB-UniRule"/>
</dbReference>
<name>A0A849V9V7_9GAMM</name>
<proteinExistence type="inferred from homology"/>
<dbReference type="InterPro" id="IPR036390">
    <property type="entry name" value="WH_DNA-bd_sf"/>
</dbReference>
<feature type="binding site" evidence="9">
    <location>
        <begin position="131"/>
        <end position="133"/>
    </location>
    <ligand>
        <name>ATP</name>
        <dbReference type="ChEBI" id="CHEBI:30616"/>
    </ligand>
</feature>
<dbReference type="InterPro" id="IPR008824">
    <property type="entry name" value="RuvB-like_N"/>
</dbReference>
<dbReference type="SMART" id="SM00382">
    <property type="entry name" value="AAA"/>
    <property type="match status" value="1"/>
</dbReference>
<feature type="binding site" evidence="9">
    <location>
        <position position="313"/>
    </location>
    <ligand>
        <name>DNA</name>
        <dbReference type="ChEBI" id="CHEBI:16991"/>
    </ligand>
</feature>
<dbReference type="GO" id="GO:0000400">
    <property type="term" value="F:four-way junction DNA binding"/>
    <property type="evidence" value="ECO:0007669"/>
    <property type="project" value="UniProtKB-UniRule"/>
</dbReference>
<gene>
    <name evidence="9 11" type="primary">ruvB</name>
    <name evidence="11" type="ORF">HG263_03260</name>
</gene>
<feature type="binding site" evidence="9">
    <location>
        <position position="294"/>
    </location>
    <ligand>
        <name>DNA</name>
        <dbReference type="ChEBI" id="CHEBI:16991"/>
    </ligand>
</feature>
<keyword evidence="1 9" id="KW-0963">Cytoplasm</keyword>
<feature type="region of interest" description="Large ATPase domain (RuvB-L)" evidence="9">
    <location>
        <begin position="4"/>
        <end position="184"/>
    </location>
</feature>
<dbReference type="Pfam" id="PF17864">
    <property type="entry name" value="AAA_lid_4"/>
    <property type="match status" value="1"/>
</dbReference>
<comment type="similarity">
    <text evidence="9">Belongs to the RuvB family.</text>
</comment>
<dbReference type="Gene3D" id="1.10.8.60">
    <property type="match status" value="1"/>
</dbReference>
<dbReference type="GO" id="GO:0048476">
    <property type="term" value="C:Holliday junction resolvase complex"/>
    <property type="evidence" value="ECO:0007669"/>
    <property type="project" value="UniProtKB-UniRule"/>
</dbReference>
<dbReference type="CDD" id="cd00009">
    <property type="entry name" value="AAA"/>
    <property type="match status" value="1"/>
</dbReference>
<keyword evidence="4 9" id="KW-0378">Hydrolase</keyword>
<dbReference type="SUPFAM" id="SSF52540">
    <property type="entry name" value="P-loop containing nucleoside triphosphate hydrolases"/>
    <property type="match status" value="1"/>
</dbReference>
<dbReference type="Proteomes" id="UP000586305">
    <property type="component" value="Unassembled WGS sequence"/>
</dbReference>
<dbReference type="InterPro" id="IPR008823">
    <property type="entry name" value="RuvB_wg_C"/>
</dbReference>
<feature type="binding site" evidence="9">
    <location>
        <position position="69"/>
    </location>
    <ligand>
        <name>Mg(2+)</name>
        <dbReference type="ChEBI" id="CHEBI:18420"/>
    </ligand>
</feature>
<evidence type="ECO:0000256" key="3">
    <source>
        <dbReference type="ARBA" id="ARBA00022763"/>
    </source>
</evidence>
<dbReference type="GO" id="GO:0016787">
    <property type="term" value="F:hydrolase activity"/>
    <property type="evidence" value="ECO:0007669"/>
    <property type="project" value="UniProtKB-KW"/>
</dbReference>
<dbReference type="PANTHER" id="PTHR42848">
    <property type="match status" value="1"/>
</dbReference>
<feature type="region of interest" description="Small ATPAse domain (RuvB-S)" evidence="9">
    <location>
        <begin position="185"/>
        <end position="255"/>
    </location>
</feature>
<protein>
    <recommendedName>
        <fullName evidence="9">Holliday junction branch migration complex subunit RuvB</fullName>
        <ecNumber evidence="9">3.6.4.-</ecNumber>
    </recommendedName>
</protein>
<feature type="binding site" evidence="9">
    <location>
        <position position="24"/>
    </location>
    <ligand>
        <name>ATP</name>
        <dbReference type="ChEBI" id="CHEBI:30616"/>
    </ligand>
</feature>
<feature type="binding site" evidence="9">
    <location>
        <position position="70"/>
    </location>
    <ligand>
        <name>ATP</name>
        <dbReference type="ChEBI" id="CHEBI:30616"/>
    </ligand>
</feature>
<comment type="catalytic activity">
    <reaction evidence="9">
        <text>ATP + H2O = ADP + phosphate + H(+)</text>
        <dbReference type="Rhea" id="RHEA:13065"/>
        <dbReference type="ChEBI" id="CHEBI:15377"/>
        <dbReference type="ChEBI" id="CHEBI:15378"/>
        <dbReference type="ChEBI" id="CHEBI:30616"/>
        <dbReference type="ChEBI" id="CHEBI:43474"/>
        <dbReference type="ChEBI" id="CHEBI:456216"/>
    </reaction>
</comment>
<feature type="region of interest" description="Head domain (RuvB-H)" evidence="9">
    <location>
        <begin position="258"/>
        <end position="334"/>
    </location>
</feature>
<organism evidence="11 12">
    <name type="scientific">Pseudoalteromonas caenipelagi</name>
    <dbReference type="NCBI Taxonomy" id="2726988"/>
    <lineage>
        <taxon>Bacteria</taxon>
        <taxon>Pseudomonadati</taxon>
        <taxon>Pseudomonadota</taxon>
        <taxon>Gammaproteobacteria</taxon>
        <taxon>Alteromonadales</taxon>
        <taxon>Pseudoalteromonadaceae</taxon>
        <taxon>Pseudoalteromonas</taxon>
    </lineage>
</organism>
<feature type="binding site" evidence="9">
    <location>
        <position position="221"/>
    </location>
    <ligand>
        <name>ATP</name>
        <dbReference type="ChEBI" id="CHEBI:30616"/>
    </ligand>
</feature>
<feature type="binding site" evidence="9">
    <location>
        <position position="184"/>
    </location>
    <ligand>
        <name>ATP</name>
        <dbReference type="ChEBI" id="CHEBI:30616"/>
    </ligand>
</feature>
<dbReference type="FunFam" id="3.40.50.300:FF:000073">
    <property type="entry name" value="Holliday junction ATP-dependent DNA helicase RuvB"/>
    <property type="match status" value="1"/>
</dbReference>
<feature type="binding site" evidence="9">
    <location>
        <position position="69"/>
    </location>
    <ligand>
        <name>ATP</name>
        <dbReference type="ChEBI" id="CHEBI:30616"/>
    </ligand>
</feature>
<dbReference type="Gene3D" id="1.10.10.10">
    <property type="entry name" value="Winged helix-like DNA-binding domain superfamily/Winged helix DNA-binding domain"/>
    <property type="match status" value="1"/>
</dbReference>
<comment type="domain">
    <text evidence="9">Has 3 domains, the large (RuvB-L) and small ATPase (RuvB-S) domains and the C-terminal head (RuvB-H) domain. The head domain binds DNA, while the ATPase domains jointly bind ATP, ADP or are empty depending on the state of the subunit in the translocation cycle. During a single DNA translocation step the structure of each domain remains the same, but their relative positions change.</text>
</comment>
<dbReference type="InterPro" id="IPR003593">
    <property type="entry name" value="AAA+_ATPase"/>
</dbReference>
<reference evidence="11 12" key="1">
    <citation type="submission" date="2020-04" db="EMBL/GenBank/DDBJ databases">
        <title>Pseudoalteromonas caenipelagi sp. nov., isolated from a tidal flat.</title>
        <authorList>
            <person name="Park S."/>
            <person name="Yoon J.-H."/>
        </authorList>
    </citation>
    <scope>NUCLEOTIDE SEQUENCE [LARGE SCALE GENOMIC DNA]</scope>
    <source>
        <strain evidence="11 12">JBTF-M23</strain>
    </source>
</reference>
<evidence type="ECO:0000256" key="4">
    <source>
        <dbReference type="ARBA" id="ARBA00022801"/>
    </source>
</evidence>
<evidence type="ECO:0000313" key="12">
    <source>
        <dbReference type="Proteomes" id="UP000586305"/>
    </source>
</evidence>
<dbReference type="EMBL" id="JABBPG010000001">
    <property type="protein sequence ID" value="NOU49560.1"/>
    <property type="molecule type" value="Genomic_DNA"/>
</dbReference>
<evidence type="ECO:0000256" key="5">
    <source>
        <dbReference type="ARBA" id="ARBA00022840"/>
    </source>
</evidence>
<keyword evidence="7 9" id="KW-0233">DNA recombination</keyword>
<comment type="function">
    <text evidence="9">The RuvA-RuvB-RuvC complex processes Holliday junction (HJ) DNA during genetic recombination and DNA repair, while the RuvA-RuvB complex plays an important role in the rescue of blocked DNA replication forks via replication fork reversal (RFR). RuvA specifically binds to HJ cruciform DNA, conferring on it an open structure. The RuvB hexamer acts as an ATP-dependent pump, pulling dsDNA into and through the RuvAB complex. RuvB forms 2 homohexamers on either side of HJ DNA bound by 1 or 2 RuvA tetramers; 4 subunits per hexamer contact DNA at a time. Coordinated motions by a converter formed by DNA-disengaged RuvB subunits stimulates ATP hydrolysis and nucleotide exchange. Immobilization of the converter enables RuvB to convert the ATP-contained energy into a lever motion, pulling 2 nucleotides of DNA out of the RuvA tetramer per ATP hydrolyzed, thus driving DNA branch migration. The RuvB motors rotate together with the DNA substrate, which together with the progressing nucleotide cycle form the mechanistic basis for DNA recombination by continuous HJ branch migration. Branch migration allows RuvC to scan DNA until it finds its consensus sequence, where it cleaves and resolves cruciform DNA.</text>
</comment>
<keyword evidence="2 9" id="KW-0547">Nucleotide-binding</keyword>
<feature type="binding site" evidence="9">
    <location>
        <position position="65"/>
    </location>
    <ligand>
        <name>ATP</name>
        <dbReference type="ChEBI" id="CHEBI:30616"/>
    </ligand>
</feature>
<dbReference type="RefSeq" id="WP_171624626.1">
    <property type="nucleotide sequence ID" value="NZ_JABBPG010000001.1"/>
</dbReference>
<feature type="binding site" evidence="9">
    <location>
        <position position="23"/>
    </location>
    <ligand>
        <name>ATP</name>
        <dbReference type="ChEBI" id="CHEBI:30616"/>
    </ligand>
</feature>
<dbReference type="GO" id="GO:0005737">
    <property type="term" value="C:cytoplasm"/>
    <property type="evidence" value="ECO:0007669"/>
    <property type="project" value="UniProtKB-SubCell"/>
</dbReference>
<keyword evidence="6 9" id="KW-0238">DNA-binding</keyword>
<dbReference type="Pfam" id="PF05491">
    <property type="entry name" value="WHD_RuvB"/>
    <property type="match status" value="1"/>
</dbReference>
<dbReference type="SUPFAM" id="SSF46785">
    <property type="entry name" value="Winged helix' DNA-binding domain"/>
    <property type="match status" value="1"/>
</dbReference>
<keyword evidence="5 9" id="KW-0067">ATP-binding</keyword>
<evidence type="ECO:0000313" key="11">
    <source>
        <dbReference type="EMBL" id="NOU49560.1"/>
    </source>
</evidence>
<dbReference type="Gene3D" id="3.40.50.300">
    <property type="entry name" value="P-loop containing nucleotide triphosphate hydrolases"/>
    <property type="match status" value="1"/>
</dbReference>
<dbReference type="NCBIfam" id="TIGR00635">
    <property type="entry name" value="ruvB"/>
    <property type="match status" value="1"/>
</dbReference>
<dbReference type="AlphaFoldDB" id="A0A849V9V7"/>
<dbReference type="NCBIfam" id="NF000868">
    <property type="entry name" value="PRK00080.1"/>
    <property type="match status" value="1"/>
</dbReference>
<feature type="domain" description="AAA+ ATPase" evidence="10">
    <location>
        <begin position="54"/>
        <end position="181"/>
    </location>
</feature>
<dbReference type="GO" id="GO:0006310">
    <property type="term" value="P:DNA recombination"/>
    <property type="evidence" value="ECO:0007669"/>
    <property type="project" value="UniProtKB-UniRule"/>
</dbReference>
<comment type="subcellular location">
    <subcellularLocation>
        <location evidence="9">Cytoplasm</location>
    </subcellularLocation>
</comment>
<accession>A0A849V9V7</accession>
<dbReference type="Pfam" id="PF05496">
    <property type="entry name" value="RuvB_N"/>
    <property type="match status" value="1"/>
</dbReference>
<evidence type="ECO:0000256" key="7">
    <source>
        <dbReference type="ARBA" id="ARBA00023172"/>
    </source>
</evidence>
<dbReference type="HAMAP" id="MF_00016">
    <property type="entry name" value="DNA_HJ_migration_RuvB"/>
    <property type="match status" value="1"/>
</dbReference>
<keyword evidence="8 9" id="KW-0234">DNA repair</keyword>
<feature type="binding site" evidence="9">
    <location>
        <position position="318"/>
    </location>
    <ligand>
        <name>DNA</name>
        <dbReference type="ChEBI" id="CHEBI:16991"/>
    </ligand>
</feature>
<dbReference type="InterPro" id="IPR036388">
    <property type="entry name" value="WH-like_DNA-bd_sf"/>
</dbReference>
<keyword evidence="3 9" id="KW-0227">DNA damage</keyword>